<dbReference type="RefSeq" id="WP_119216058.1">
    <property type="nucleotide sequence ID" value="NZ_JAQDNL010000007.1"/>
</dbReference>
<keyword evidence="3" id="KW-0998">Cell outer membrane</keyword>
<evidence type="ECO:0000256" key="2">
    <source>
        <dbReference type="ARBA" id="ARBA00023136"/>
    </source>
</evidence>
<feature type="domain" description="Outer membrane protein beta-barrel" evidence="4">
    <location>
        <begin position="376"/>
        <end position="769"/>
    </location>
</feature>
<comment type="caution">
    <text evidence="5">The sequence shown here is derived from an EMBL/GenBank/DDBJ whole genome shotgun (WGS) entry which is preliminary data.</text>
</comment>
<evidence type="ECO:0000313" key="5">
    <source>
        <dbReference type="EMBL" id="MTV00444.1"/>
    </source>
</evidence>
<dbReference type="SUPFAM" id="SSF56935">
    <property type="entry name" value="Porins"/>
    <property type="match status" value="1"/>
</dbReference>
<dbReference type="EMBL" id="WNDD01000001">
    <property type="protein sequence ID" value="MTV00444.1"/>
    <property type="molecule type" value="Genomic_DNA"/>
</dbReference>
<dbReference type="InterPro" id="IPR008969">
    <property type="entry name" value="CarboxyPept-like_regulatory"/>
</dbReference>
<accession>A0A3R5ZY26</accession>
<proteinExistence type="predicted"/>
<dbReference type="Gene3D" id="2.40.170.20">
    <property type="entry name" value="TonB-dependent receptor, beta-barrel domain"/>
    <property type="match status" value="1"/>
</dbReference>
<dbReference type="Proteomes" id="UP000482671">
    <property type="component" value="Unassembled WGS sequence"/>
</dbReference>
<evidence type="ECO:0000256" key="3">
    <source>
        <dbReference type="ARBA" id="ARBA00023237"/>
    </source>
</evidence>
<dbReference type="InterPro" id="IPR036942">
    <property type="entry name" value="Beta-barrel_TonB_sf"/>
</dbReference>
<dbReference type="AlphaFoldDB" id="A0A3R5ZY26"/>
<protein>
    <submittedName>
        <fullName evidence="5">Outer membrane beta-barrel protein</fullName>
    </submittedName>
</protein>
<comment type="subcellular location">
    <subcellularLocation>
        <location evidence="1">Cell outer membrane</location>
    </subcellularLocation>
</comment>
<name>A0A3R5ZY26_9BACT</name>
<sequence length="791" mass="89160">MKRILYYSLVLLTAGNGMLQAQNWIHGKVVDKEERPVDGVAVVLQTLDSTYIDAVVTDSLGAFMLNKEAGPNYRLLFQHLLYEPVCKKISTADAGTISLTEKDYELEGVVVKAERPQVKVENGALRYDVPQLMKDKAVSNAFEVVKQIPGVISTDDAVQLLGAGSPSIVINGQLTTMSVDQLVGLLKTIPASRVCNVEIMYNAPAKYNIKGAMINVVLDKETVEKNTLQGETGVDYLQRHYAEGKVHGNLLYSTSRFNIDFLANGAKGRNYMGEEIQALHTLKDQVTEVNQSGRGTRSGIDGTMRLGMDYTFKNDDRLSAAYYLTAGKSDLERTAVTTFQALKSGQPVEERLSRTYIEGNSALHNVRIQYDGNSGLMAGADFTRYHSPGFQTFVDQSHETTVTDMQNNSKQDISQGALFINHSHTFETGWALNYGVHGGFTSSKTYIDYLYNKGNGYESALDELENNRQKEYSGNAFLEVSKDFGSHFSATASLKVEYFKSDYTSNGMKSTLWNDWTLFPNATLSYTVNPMHIIQLDISSDKTYPSYWDVTPQESPINSYSVILGNPSLKPYRSYSGQLIYILKQKYTILAFCDYVPDYFAQLPYQNTSELKNVFRYENMDYQLQFGVGVIVPFRVGEFWNSQVTLSGQRMQEKLDHFHDLSFHNEKYTGQFKMDNTFTLSKSRPNLKLDLNGYFVTGAVQGIYDLGHLYDVSSALKWQFADDRATLILKCNNIFRSNMPHTMEINQSGQYSRLWKLDDQRCVTVSFVWKFGGYKKKQHEAVDASRFGKSM</sequence>
<evidence type="ECO:0000256" key="1">
    <source>
        <dbReference type="ARBA" id="ARBA00004442"/>
    </source>
</evidence>
<organism evidence="5 6">
    <name type="scientific">Parabacteroides merdae</name>
    <dbReference type="NCBI Taxonomy" id="46503"/>
    <lineage>
        <taxon>Bacteria</taxon>
        <taxon>Pseudomonadati</taxon>
        <taxon>Bacteroidota</taxon>
        <taxon>Bacteroidia</taxon>
        <taxon>Bacteroidales</taxon>
        <taxon>Tannerellaceae</taxon>
        <taxon>Parabacteroides</taxon>
    </lineage>
</organism>
<evidence type="ECO:0000259" key="4">
    <source>
        <dbReference type="Pfam" id="PF14905"/>
    </source>
</evidence>
<dbReference type="Pfam" id="PF13715">
    <property type="entry name" value="CarbopepD_reg_2"/>
    <property type="match status" value="1"/>
</dbReference>
<keyword evidence="2" id="KW-0472">Membrane</keyword>
<evidence type="ECO:0000313" key="6">
    <source>
        <dbReference type="Proteomes" id="UP000482671"/>
    </source>
</evidence>
<dbReference type="InterPro" id="IPR041700">
    <property type="entry name" value="OMP_b-brl_3"/>
</dbReference>
<reference evidence="5 6" key="1">
    <citation type="journal article" date="2019" name="Nat. Med.">
        <title>A library of human gut bacterial isolates paired with longitudinal multiomics data enables mechanistic microbiome research.</title>
        <authorList>
            <person name="Poyet M."/>
            <person name="Groussin M."/>
            <person name="Gibbons S.M."/>
            <person name="Avila-Pacheco J."/>
            <person name="Jiang X."/>
            <person name="Kearney S.M."/>
            <person name="Perrotta A.R."/>
            <person name="Berdy B."/>
            <person name="Zhao S."/>
            <person name="Lieberman T.D."/>
            <person name="Swanson P.K."/>
            <person name="Smith M."/>
            <person name="Roesemann S."/>
            <person name="Alexander J.E."/>
            <person name="Rich S.A."/>
            <person name="Livny J."/>
            <person name="Vlamakis H."/>
            <person name="Clish C."/>
            <person name="Bullock K."/>
            <person name="Deik A."/>
            <person name="Scott J."/>
            <person name="Pierce K.A."/>
            <person name="Xavier R.J."/>
            <person name="Alm E.J."/>
        </authorList>
    </citation>
    <scope>NUCLEOTIDE SEQUENCE [LARGE SCALE GENOMIC DNA]</scope>
    <source>
        <strain evidence="5 6">BIOML-A11</strain>
    </source>
</reference>
<gene>
    <name evidence="5" type="ORF">GME02_01910</name>
</gene>
<dbReference type="GO" id="GO:0009279">
    <property type="term" value="C:cell outer membrane"/>
    <property type="evidence" value="ECO:0007669"/>
    <property type="project" value="UniProtKB-SubCell"/>
</dbReference>
<dbReference type="Pfam" id="PF14905">
    <property type="entry name" value="OMP_b-brl_3"/>
    <property type="match status" value="1"/>
</dbReference>
<dbReference type="SUPFAM" id="SSF49464">
    <property type="entry name" value="Carboxypeptidase regulatory domain-like"/>
    <property type="match status" value="1"/>
</dbReference>